<dbReference type="EMBL" id="JARPMG010000008">
    <property type="protein sequence ID" value="KAJ8098934.1"/>
    <property type="molecule type" value="Genomic_DNA"/>
</dbReference>
<evidence type="ECO:0000259" key="1">
    <source>
        <dbReference type="Pfam" id="PF01370"/>
    </source>
</evidence>
<dbReference type="GO" id="GO:0005737">
    <property type="term" value="C:cytoplasm"/>
    <property type="evidence" value="ECO:0007669"/>
    <property type="project" value="TreeGrafter"/>
</dbReference>
<feature type="domain" description="NAD-dependent epimerase/dehydratase" evidence="1">
    <location>
        <begin position="1"/>
        <end position="134"/>
    </location>
</feature>
<keyword evidence="3" id="KW-1185">Reference proteome</keyword>
<reference evidence="2" key="1">
    <citation type="submission" date="2023-03" db="EMBL/GenBank/DDBJ databases">
        <title>Near-Complete genome sequence of Lipomyces tetrasporous NRRL Y-64009, an oleaginous yeast capable of growing on lignocellulosic hydrolysates.</title>
        <authorList>
            <consortium name="Lawrence Berkeley National Laboratory"/>
            <person name="Jagtap S.S."/>
            <person name="Liu J.-J."/>
            <person name="Walukiewicz H.E."/>
            <person name="Pangilinan J."/>
            <person name="Lipzen A."/>
            <person name="Ahrendt S."/>
            <person name="Koriabine M."/>
            <person name="Cobaugh K."/>
            <person name="Salamov A."/>
            <person name="Yoshinaga Y."/>
            <person name="Ng V."/>
            <person name="Daum C."/>
            <person name="Grigoriev I.V."/>
            <person name="Slininger P.J."/>
            <person name="Dien B.S."/>
            <person name="Jin Y.-S."/>
            <person name="Rao C.V."/>
        </authorList>
    </citation>
    <scope>NUCLEOTIDE SEQUENCE</scope>
    <source>
        <strain evidence="2">NRRL Y-64009</strain>
    </source>
</reference>
<protein>
    <recommendedName>
        <fullName evidence="1">NAD-dependent epimerase/dehydratase domain-containing protein</fullName>
    </recommendedName>
</protein>
<dbReference type="SUPFAM" id="SSF51735">
    <property type="entry name" value="NAD(P)-binding Rossmann-fold domains"/>
    <property type="match status" value="1"/>
</dbReference>
<dbReference type="Gene3D" id="3.40.50.720">
    <property type="entry name" value="NAD(P)-binding Rossmann-like Domain"/>
    <property type="match status" value="1"/>
</dbReference>
<dbReference type="AlphaFoldDB" id="A0AAD7VRR2"/>
<dbReference type="Pfam" id="PF01370">
    <property type="entry name" value="Epimerase"/>
    <property type="match status" value="1"/>
</dbReference>
<dbReference type="InterPro" id="IPR001509">
    <property type="entry name" value="Epimerase_deHydtase"/>
</dbReference>
<accession>A0AAD7VRR2</accession>
<dbReference type="InterPro" id="IPR036291">
    <property type="entry name" value="NAD(P)-bd_dom_sf"/>
</dbReference>
<dbReference type="GO" id="GO:0004029">
    <property type="term" value="F:aldehyde dehydrogenase (NAD+) activity"/>
    <property type="evidence" value="ECO:0007669"/>
    <property type="project" value="TreeGrafter"/>
</dbReference>
<proteinExistence type="predicted"/>
<dbReference type="InterPro" id="IPR051783">
    <property type="entry name" value="NAD(P)-dependent_oxidoreduct"/>
</dbReference>
<sequence>MTGASGYIGSMITEFAIEEGYDVYSLSRTEKSDAKLTSLGPVPVRGELSSLDVLRRESSQAQIVLHLADAWGFSTGMDYQEALRIDAAAVDAMGESLHGTGKPLVVTSGTLVVGPDPTGAETTESTPPWQTPLNDRIRAEQNALQMCEKGVQLCAIRRGESGIRLFMQMSVNNGEVIYVNDGGTRTSTVHSDDAARLFLAKAGDDFNGTSSTDVTARQMAEAMGSALNLSVRSLTFEETASKIGELLATFLSAENRASNAKAIRELGWQPREPGIPEVIRTGQAANY</sequence>
<dbReference type="Proteomes" id="UP001217417">
    <property type="component" value="Unassembled WGS sequence"/>
</dbReference>
<organism evidence="2 3">
    <name type="scientific">Lipomyces tetrasporus</name>
    <dbReference type="NCBI Taxonomy" id="54092"/>
    <lineage>
        <taxon>Eukaryota</taxon>
        <taxon>Fungi</taxon>
        <taxon>Dikarya</taxon>
        <taxon>Ascomycota</taxon>
        <taxon>Saccharomycotina</taxon>
        <taxon>Lipomycetes</taxon>
        <taxon>Lipomycetales</taxon>
        <taxon>Lipomycetaceae</taxon>
        <taxon>Lipomyces</taxon>
    </lineage>
</organism>
<dbReference type="PANTHER" id="PTHR48079">
    <property type="entry name" value="PROTEIN YEEZ"/>
    <property type="match status" value="1"/>
</dbReference>
<comment type="caution">
    <text evidence="2">The sequence shown here is derived from an EMBL/GenBank/DDBJ whole genome shotgun (WGS) entry which is preliminary data.</text>
</comment>
<name>A0AAD7VRR2_9ASCO</name>
<evidence type="ECO:0000313" key="3">
    <source>
        <dbReference type="Proteomes" id="UP001217417"/>
    </source>
</evidence>
<gene>
    <name evidence="2" type="ORF">POJ06DRAFT_292616</name>
</gene>
<dbReference type="GeneID" id="80885568"/>
<dbReference type="PANTHER" id="PTHR48079:SF5">
    <property type="entry name" value="DEPENDENT EPIMERASE_DEHYDRATASE, PUTATIVE (AFU_ORTHOLOGUE AFUA_7G00180)-RELATED"/>
    <property type="match status" value="1"/>
</dbReference>
<dbReference type="RefSeq" id="XP_056042384.1">
    <property type="nucleotide sequence ID" value="XM_056190402.1"/>
</dbReference>
<evidence type="ECO:0000313" key="2">
    <source>
        <dbReference type="EMBL" id="KAJ8098934.1"/>
    </source>
</evidence>